<dbReference type="PROSITE" id="PS01081">
    <property type="entry name" value="HTH_TETR_1"/>
    <property type="match status" value="1"/>
</dbReference>
<dbReference type="PATRIC" id="fig|1218565.3.peg.1283"/>
<evidence type="ECO:0000259" key="4">
    <source>
        <dbReference type="PROSITE" id="PS50977"/>
    </source>
</evidence>
<proteinExistence type="predicted"/>
<dbReference type="InterPro" id="IPR023772">
    <property type="entry name" value="DNA-bd_HTH_TetR-type_CS"/>
</dbReference>
<dbReference type="InterPro" id="IPR036271">
    <property type="entry name" value="Tet_transcr_reg_TetR-rel_C_sf"/>
</dbReference>
<dbReference type="SUPFAM" id="SSF48498">
    <property type="entry name" value="Tetracyclin repressor-like, C-terminal domain"/>
    <property type="match status" value="1"/>
</dbReference>
<evidence type="ECO:0000256" key="3">
    <source>
        <dbReference type="SAM" id="MobiDB-lite"/>
    </source>
</evidence>
<feature type="region of interest" description="Disordered" evidence="3">
    <location>
        <begin position="213"/>
        <end position="242"/>
    </location>
</feature>
<dbReference type="InterPro" id="IPR001647">
    <property type="entry name" value="HTH_TetR"/>
</dbReference>
<evidence type="ECO:0000313" key="6">
    <source>
        <dbReference type="Proteomes" id="UP000011988"/>
    </source>
</evidence>
<dbReference type="Gene3D" id="1.10.357.10">
    <property type="entry name" value="Tetracycline Repressor, domain 2"/>
    <property type="match status" value="1"/>
</dbReference>
<dbReference type="PROSITE" id="PS50977">
    <property type="entry name" value="HTH_TETR_2"/>
    <property type="match status" value="1"/>
</dbReference>
<dbReference type="PRINTS" id="PR00455">
    <property type="entry name" value="HTHTETR"/>
</dbReference>
<dbReference type="AlphaFoldDB" id="M6CX75"/>
<dbReference type="InterPro" id="IPR009057">
    <property type="entry name" value="Homeodomain-like_sf"/>
</dbReference>
<dbReference type="EMBL" id="ANIK01000027">
    <property type="protein sequence ID" value="EMJ96294.1"/>
    <property type="molecule type" value="Genomic_DNA"/>
</dbReference>
<sequence length="242" mass="27831">MQESIELDSNWPEGQKKIFLAAIEIFAQKGFSATTTVEIAKKAGVAEGLIFKHFKSKKELLLSLVLPILESFFAPLTLKRLQMVFSHEFSNLEQFLTALFQERISFIGKNRDLIRIVLQEAFITIEIRAALERIFKERLAPLIKERLKKFQERGMISEMPIESAFRLIAVNLAGYVLLTEILYQPKAEDDWDHEAEMRRTIEFIASGLAPKKQEVPVLKSQSKKKPPIRKTTAKVKKKKKKS</sequence>
<reference evidence="5 6" key="1">
    <citation type="submission" date="2013-01" db="EMBL/GenBank/DDBJ databases">
        <authorList>
            <person name="Harkins D.M."/>
            <person name="Durkin A.S."/>
            <person name="Brinkac L.M."/>
            <person name="Haft D.H."/>
            <person name="Selengut J.D."/>
            <person name="Sanka R."/>
            <person name="DePew J."/>
            <person name="Purushe J."/>
            <person name="Galloway R.L."/>
            <person name="Vinetz J.M."/>
            <person name="Sutton G.G."/>
            <person name="Nierman W.C."/>
            <person name="Fouts D.E."/>
        </authorList>
    </citation>
    <scope>NUCLEOTIDE SEQUENCE [LARGE SCALE GENOMIC DNA]</scope>
    <source>
        <strain evidence="5 6">79601</strain>
    </source>
</reference>
<dbReference type="SUPFAM" id="SSF46689">
    <property type="entry name" value="Homeodomain-like"/>
    <property type="match status" value="1"/>
</dbReference>
<evidence type="ECO:0000256" key="1">
    <source>
        <dbReference type="ARBA" id="ARBA00023125"/>
    </source>
</evidence>
<feature type="compositionally biased region" description="Basic residues" evidence="3">
    <location>
        <begin position="221"/>
        <end position="242"/>
    </location>
</feature>
<dbReference type="InterPro" id="IPR050624">
    <property type="entry name" value="HTH-type_Tx_Regulator"/>
</dbReference>
<gene>
    <name evidence="5" type="ORF">LEP1GSC194_3787</name>
</gene>
<keyword evidence="1 2" id="KW-0238">DNA-binding</keyword>
<organism evidence="5 6">
    <name type="scientific">Leptospira alstonii serovar Sichuan str. 79601</name>
    <dbReference type="NCBI Taxonomy" id="1218565"/>
    <lineage>
        <taxon>Bacteria</taxon>
        <taxon>Pseudomonadati</taxon>
        <taxon>Spirochaetota</taxon>
        <taxon>Spirochaetia</taxon>
        <taxon>Leptospirales</taxon>
        <taxon>Leptospiraceae</taxon>
        <taxon>Leptospira</taxon>
    </lineage>
</organism>
<name>M6CX75_9LEPT</name>
<dbReference type="PANTHER" id="PTHR43479:SF11">
    <property type="entry name" value="ACREF_ENVCD OPERON REPRESSOR-RELATED"/>
    <property type="match status" value="1"/>
</dbReference>
<feature type="DNA-binding region" description="H-T-H motif" evidence="2">
    <location>
        <begin position="35"/>
        <end position="54"/>
    </location>
</feature>
<dbReference type="Pfam" id="PF00440">
    <property type="entry name" value="TetR_N"/>
    <property type="match status" value="1"/>
</dbReference>
<evidence type="ECO:0000256" key="2">
    <source>
        <dbReference type="PROSITE-ProRule" id="PRU00335"/>
    </source>
</evidence>
<protein>
    <submittedName>
        <fullName evidence="5">Transcriptional regulator, TetR family</fullName>
    </submittedName>
</protein>
<dbReference type="Proteomes" id="UP000011988">
    <property type="component" value="Unassembled WGS sequence"/>
</dbReference>
<evidence type="ECO:0000313" key="5">
    <source>
        <dbReference type="EMBL" id="EMJ96294.1"/>
    </source>
</evidence>
<dbReference type="GO" id="GO:0003677">
    <property type="term" value="F:DNA binding"/>
    <property type="evidence" value="ECO:0007669"/>
    <property type="project" value="UniProtKB-UniRule"/>
</dbReference>
<accession>M6CX75</accession>
<dbReference type="PANTHER" id="PTHR43479">
    <property type="entry name" value="ACREF/ENVCD OPERON REPRESSOR-RELATED"/>
    <property type="match status" value="1"/>
</dbReference>
<feature type="domain" description="HTH tetR-type" evidence="4">
    <location>
        <begin position="12"/>
        <end position="72"/>
    </location>
</feature>
<comment type="caution">
    <text evidence="5">The sequence shown here is derived from an EMBL/GenBank/DDBJ whole genome shotgun (WGS) entry which is preliminary data.</text>
</comment>